<dbReference type="NCBIfam" id="NF001401">
    <property type="entry name" value="PRK00285.1"/>
    <property type="match status" value="1"/>
</dbReference>
<comment type="similarity">
    <text evidence="1 8 9">Belongs to the bacterial histone-like protein family.</text>
</comment>
<dbReference type="AlphaFoldDB" id="A0A1V3IP68"/>
<gene>
    <name evidence="8" type="primary">ihfA</name>
    <name evidence="8" type="synonym">himA</name>
    <name evidence="11" type="ORF">BKK51_10615</name>
    <name evidence="12" type="ORF">BKK52_09950</name>
</gene>
<keyword evidence="4 8" id="KW-0805">Transcription regulation</keyword>
<dbReference type="GO" id="GO:0005829">
    <property type="term" value="C:cytosol"/>
    <property type="evidence" value="ECO:0007669"/>
    <property type="project" value="TreeGrafter"/>
</dbReference>
<dbReference type="InterPro" id="IPR020816">
    <property type="entry name" value="Histone-like_DNA-bd_CS"/>
</dbReference>
<dbReference type="OrthoDB" id="9797747at2"/>
<keyword evidence="5 8" id="KW-0238">DNA-binding</keyword>
<evidence type="ECO:0000313" key="11">
    <source>
        <dbReference type="EMBL" id="OOF43840.1"/>
    </source>
</evidence>
<dbReference type="RefSeq" id="WP_077421376.1">
    <property type="nucleotide sequence ID" value="NZ_MLHK01000064.1"/>
</dbReference>
<sequence>MTLTKIDITEFLIAKYHLQKQEAKSLVDNFFEEIRLSLESGNDVKLSGFGNFELRDKASRPGRNPKTGESIPVSARRVVAFKPGQKLRARVEKAKLTK</sequence>
<comment type="subunit">
    <text evidence="8 10">Heterodimer of an alpha and a beta chain.</text>
</comment>
<dbReference type="GO" id="GO:0006310">
    <property type="term" value="P:DNA recombination"/>
    <property type="evidence" value="ECO:0007669"/>
    <property type="project" value="UniProtKB-UniRule"/>
</dbReference>
<dbReference type="PANTHER" id="PTHR33175:SF2">
    <property type="entry name" value="INTEGRATION HOST FACTOR SUBUNIT ALPHA"/>
    <property type="match status" value="1"/>
</dbReference>
<dbReference type="Proteomes" id="UP000189161">
    <property type="component" value="Unassembled WGS sequence"/>
</dbReference>
<comment type="function">
    <text evidence="8 10">This protein is one of the two subunits of integration host factor, a specific DNA-binding protein that functions in genetic recombination as well as in transcriptional and translational control.</text>
</comment>
<keyword evidence="6 8" id="KW-0804">Transcription</keyword>
<evidence type="ECO:0000256" key="5">
    <source>
        <dbReference type="ARBA" id="ARBA00023125"/>
    </source>
</evidence>
<keyword evidence="7 8" id="KW-0233">DNA recombination</keyword>
<evidence type="ECO:0000313" key="12">
    <source>
        <dbReference type="EMBL" id="OOF47158.1"/>
    </source>
</evidence>
<proteinExistence type="inferred from homology"/>
<organism evidence="11 13">
    <name type="scientific">Rodentibacter trehalosifermentans</name>
    <dbReference type="NCBI Taxonomy" id="1908263"/>
    <lineage>
        <taxon>Bacteria</taxon>
        <taxon>Pseudomonadati</taxon>
        <taxon>Pseudomonadota</taxon>
        <taxon>Gammaproteobacteria</taxon>
        <taxon>Pasteurellales</taxon>
        <taxon>Pasteurellaceae</taxon>
        <taxon>Rodentibacter</taxon>
    </lineage>
</organism>
<dbReference type="NCBIfam" id="TIGR00987">
    <property type="entry name" value="himA"/>
    <property type="match status" value="1"/>
</dbReference>
<dbReference type="Proteomes" id="UP000188728">
    <property type="component" value="Unassembled WGS sequence"/>
</dbReference>
<dbReference type="PRINTS" id="PR01727">
    <property type="entry name" value="DNABINDINGHU"/>
</dbReference>
<keyword evidence="3 8" id="KW-0810">Translation regulation</keyword>
<dbReference type="SUPFAM" id="SSF47729">
    <property type="entry name" value="IHF-like DNA-binding proteins"/>
    <property type="match status" value="1"/>
</dbReference>
<evidence type="ECO:0000256" key="9">
    <source>
        <dbReference type="RuleBase" id="RU003939"/>
    </source>
</evidence>
<dbReference type="GO" id="GO:0006355">
    <property type="term" value="P:regulation of DNA-templated transcription"/>
    <property type="evidence" value="ECO:0007669"/>
    <property type="project" value="UniProtKB-UniRule"/>
</dbReference>
<evidence type="ECO:0000256" key="3">
    <source>
        <dbReference type="ARBA" id="ARBA00022845"/>
    </source>
</evidence>
<evidence type="ECO:0000256" key="8">
    <source>
        <dbReference type="HAMAP-Rule" id="MF_00380"/>
    </source>
</evidence>
<dbReference type="GO" id="GO:0003677">
    <property type="term" value="F:DNA binding"/>
    <property type="evidence" value="ECO:0007669"/>
    <property type="project" value="UniProtKB-UniRule"/>
</dbReference>
<dbReference type="EMBL" id="MLHL01000057">
    <property type="protein sequence ID" value="OOF47158.1"/>
    <property type="molecule type" value="Genomic_DNA"/>
</dbReference>
<dbReference type="CDD" id="cd13835">
    <property type="entry name" value="IHF_A"/>
    <property type="match status" value="1"/>
</dbReference>
<dbReference type="PANTHER" id="PTHR33175">
    <property type="entry name" value="DNA-BINDING PROTEIN HU"/>
    <property type="match status" value="1"/>
</dbReference>
<evidence type="ECO:0000256" key="7">
    <source>
        <dbReference type="ARBA" id="ARBA00023172"/>
    </source>
</evidence>
<evidence type="ECO:0000313" key="14">
    <source>
        <dbReference type="Proteomes" id="UP000189161"/>
    </source>
</evidence>
<evidence type="ECO:0000256" key="1">
    <source>
        <dbReference type="ARBA" id="ARBA00010529"/>
    </source>
</evidence>
<comment type="caution">
    <text evidence="11">The sequence shown here is derived from an EMBL/GenBank/DDBJ whole genome shotgun (WGS) entry which is preliminary data.</text>
</comment>
<name>A0A1V3IP68_9PAST</name>
<evidence type="ECO:0000313" key="13">
    <source>
        <dbReference type="Proteomes" id="UP000188728"/>
    </source>
</evidence>
<evidence type="ECO:0000256" key="6">
    <source>
        <dbReference type="ARBA" id="ARBA00023163"/>
    </source>
</evidence>
<dbReference type="GO" id="GO:0006417">
    <property type="term" value="P:regulation of translation"/>
    <property type="evidence" value="ECO:0007669"/>
    <property type="project" value="UniProtKB-UniRule"/>
</dbReference>
<dbReference type="InterPro" id="IPR010992">
    <property type="entry name" value="IHF-like_DNA-bd_dom_sf"/>
</dbReference>
<accession>A0A1V3IYP6</accession>
<dbReference type="HAMAP" id="MF_00380">
    <property type="entry name" value="IHF_alpha"/>
    <property type="match status" value="1"/>
</dbReference>
<dbReference type="InterPro" id="IPR005684">
    <property type="entry name" value="IHF_alpha"/>
</dbReference>
<evidence type="ECO:0000256" key="10">
    <source>
        <dbReference type="RuleBase" id="RU004485"/>
    </source>
</evidence>
<accession>A0A1V3IP68</accession>
<dbReference type="Pfam" id="PF00216">
    <property type="entry name" value="Bac_DNA_binding"/>
    <property type="match status" value="1"/>
</dbReference>
<dbReference type="GO" id="GO:0030527">
    <property type="term" value="F:structural constituent of chromatin"/>
    <property type="evidence" value="ECO:0007669"/>
    <property type="project" value="InterPro"/>
</dbReference>
<dbReference type="FunFam" id="4.10.520.10:FF:000002">
    <property type="entry name" value="Integration host factor subunit alpha"/>
    <property type="match status" value="1"/>
</dbReference>
<dbReference type="PROSITE" id="PS00045">
    <property type="entry name" value="HISTONE_LIKE"/>
    <property type="match status" value="1"/>
</dbReference>
<evidence type="ECO:0000256" key="2">
    <source>
        <dbReference type="ARBA" id="ARBA00018329"/>
    </source>
</evidence>
<reference evidence="13 14" key="1">
    <citation type="submission" date="2016-10" db="EMBL/GenBank/DDBJ databases">
        <title>Rodentibacter gen. nov. and new species.</title>
        <authorList>
            <person name="Christensen H."/>
        </authorList>
    </citation>
    <scope>NUCLEOTIDE SEQUENCE [LARGE SCALE GENOMIC DNA]</scope>
    <source>
        <strain evidence="11 13">H1983213011</strain>
        <strain evidence="12 14">H1987082031</strain>
    </source>
</reference>
<dbReference type="EMBL" id="MLHK01000064">
    <property type="protein sequence ID" value="OOF43840.1"/>
    <property type="molecule type" value="Genomic_DNA"/>
</dbReference>
<dbReference type="GO" id="GO:0009893">
    <property type="term" value="P:positive regulation of metabolic process"/>
    <property type="evidence" value="ECO:0007669"/>
    <property type="project" value="UniProtKB-ARBA"/>
</dbReference>
<keyword evidence="14" id="KW-1185">Reference proteome</keyword>
<protein>
    <recommendedName>
        <fullName evidence="2 8">Integration host factor subunit alpha</fullName>
        <shortName evidence="8">IHF-alpha</shortName>
    </recommendedName>
</protein>
<dbReference type="InterPro" id="IPR000119">
    <property type="entry name" value="Hist_DNA-bd"/>
</dbReference>
<dbReference type="SMART" id="SM00411">
    <property type="entry name" value="BHL"/>
    <property type="match status" value="1"/>
</dbReference>
<evidence type="ECO:0000256" key="4">
    <source>
        <dbReference type="ARBA" id="ARBA00023015"/>
    </source>
</evidence>
<dbReference type="Gene3D" id="4.10.520.10">
    <property type="entry name" value="IHF-like DNA-binding proteins"/>
    <property type="match status" value="1"/>
</dbReference>